<dbReference type="Proteomes" id="UP000515663">
    <property type="component" value="Chromosome"/>
</dbReference>
<name>A0A7D7R1E4_9ACTN</name>
<evidence type="ECO:0000313" key="2">
    <source>
        <dbReference type="Proteomes" id="UP000515663"/>
    </source>
</evidence>
<organism evidence="1 2">
    <name type="scientific">Gordonia jinghuaiqii</name>
    <dbReference type="NCBI Taxonomy" id="2758710"/>
    <lineage>
        <taxon>Bacteria</taxon>
        <taxon>Bacillati</taxon>
        <taxon>Actinomycetota</taxon>
        <taxon>Actinomycetes</taxon>
        <taxon>Mycobacteriales</taxon>
        <taxon>Gordoniaceae</taxon>
        <taxon>Gordonia</taxon>
    </lineage>
</organism>
<sequence length="99" mass="10029">MYRPGARLKSAACSTEIVVVRPPKSGEISCGGAAMAAATETIESAPIADGWNAGSVLGKRYEDTDSGLQVLVVKPGDGTLGIDGRALTLVEAKALPASD</sequence>
<dbReference type="EMBL" id="CP059491">
    <property type="protein sequence ID" value="QMT00807.1"/>
    <property type="molecule type" value="Genomic_DNA"/>
</dbReference>
<protein>
    <submittedName>
        <fullName evidence="1">Uncharacterized protein</fullName>
    </submittedName>
</protein>
<gene>
    <name evidence="1" type="ORF">H1R19_18260</name>
</gene>
<dbReference type="RefSeq" id="WP_219849748.1">
    <property type="nucleotide sequence ID" value="NZ_CP059491.1"/>
</dbReference>
<proteinExistence type="predicted"/>
<evidence type="ECO:0000313" key="1">
    <source>
        <dbReference type="EMBL" id="QMT00807.1"/>
    </source>
</evidence>
<keyword evidence="2" id="KW-1185">Reference proteome</keyword>
<dbReference type="KEGG" id="gji:H1R19_18260"/>
<accession>A0A7D7R1E4</accession>
<dbReference type="AlphaFoldDB" id="A0A7D7R1E4"/>
<reference evidence="2" key="1">
    <citation type="submission" date="2020-07" db="EMBL/GenBank/DDBJ databases">
        <title>novel species isolated from the respiratory tract of Marmot.</title>
        <authorList>
            <person name="Zhang G."/>
        </authorList>
    </citation>
    <scope>NUCLEOTIDE SEQUENCE [LARGE SCALE GENOMIC DNA]</scope>
    <source>
        <strain evidence="2">686</strain>
    </source>
</reference>